<proteinExistence type="predicted"/>
<dbReference type="InterPro" id="IPR023631">
    <property type="entry name" value="Amidase_dom"/>
</dbReference>
<dbReference type="InterPro" id="IPR020556">
    <property type="entry name" value="Amidase_CS"/>
</dbReference>
<dbReference type="Pfam" id="PF01425">
    <property type="entry name" value="Amidase"/>
    <property type="match status" value="1"/>
</dbReference>
<dbReference type="AlphaFoldDB" id="A0AAV3T8W8"/>
<dbReference type="PANTHER" id="PTHR11895:SF7">
    <property type="entry name" value="GLUTAMYL-TRNA(GLN) AMIDOTRANSFERASE SUBUNIT A, MITOCHONDRIAL"/>
    <property type="match status" value="1"/>
</dbReference>
<name>A0AAV3T8W8_9EURY</name>
<accession>A0AAV3T8W8</accession>
<dbReference type="SUPFAM" id="SSF75304">
    <property type="entry name" value="Amidase signature (AS) enzymes"/>
    <property type="match status" value="1"/>
</dbReference>
<dbReference type="PANTHER" id="PTHR11895">
    <property type="entry name" value="TRANSAMIDASE"/>
    <property type="match status" value="1"/>
</dbReference>
<evidence type="ECO:0000259" key="1">
    <source>
        <dbReference type="Pfam" id="PF01425"/>
    </source>
</evidence>
<sequence length="489" mass="52517">MGEDNLAYTSATEMAARIRSGDLTAQEAVEASFERIRERNDDINAFVTLLEEAAMERAREADEAVAAGEPLGPLHGVPIAIKDLFDFKAGVRNTMGSAPFEEFVPEETATYVRRLEEAGAIVVGKTNTPSFGHKGTTDNLLFGPTSTPFDLERNAGGSSGGSAAAVADGLVPIAQGSDGGGSVRIPASFSGVYGLKASYGRVAQAIRPDAFLSHTPMIHAGPIARTVEDAALMLDVMAGPDPRDPLSVPDEDPDYRGAVHRGVEGLSIAYSPDFDVFPVDERVRDVVDDAVDAFEDAGATVERVDLGIDVDQQELADIWLRQIAGLYHSAIEGFKDEGMDLLGDHRDEMVPELVDLLEDTRDMSLLEYKRDDHVRTRVYDAVQDVFEQYDLLVTPTLAVPPVENTEGKGGTVGPTEIDGEDVDPLIGWCLTYPINFTGHPAASAPAGLTDDGLPVGMQLIGDRFDDETVLAASGALERANPWHDHYPPR</sequence>
<reference evidence="2 3" key="1">
    <citation type="journal article" date="2019" name="Int. J. Syst. Evol. Microbiol.">
        <title>The Global Catalogue of Microorganisms (GCM) 10K type strain sequencing project: providing services to taxonomists for standard genome sequencing and annotation.</title>
        <authorList>
            <consortium name="The Broad Institute Genomics Platform"/>
            <consortium name="The Broad Institute Genome Sequencing Center for Infectious Disease"/>
            <person name="Wu L."/>
            <person name="Ma J."/>
        </authorList>
    </citation>
    <scope>NUCLEOTIDE SEQUENCE [LARGE SCALE GENOMIC DNA]</scope>
    <source>
        <strain evidence="2 3">JCM 16328</strain>
    </source>
</reference>
<dbReference type="RefSeq" id="WP_343773685.1">
    <property type="nucleotide sequence ID" value="NZ_BAAADV010000003.1"/>
</dbReference>
<evidence type="ECO:0000313" key="2">
    <source>
        <dbReference type="EMBL" id="GAA0672012.1"/>
    </source>
</evidence>
<keyword evidence="3" id="KW-1185">Reference proteome</keyword>
<dbReference type="InterPro" id="IPR000120">
    <property type="entry name" value="Amidase"/>
</dbReference>
<dbReference type="EMBL" id="BAAADV010000003">
    <property type="protein sequence ID" value="GAA0672012.1"/>
    <property type="molecule type" value="Genomic_DNA"/>
</dbReference>
<evidence type="ECO:0000313" key="3">
    <source>
        <dbReference type="Proteomes" id="UP001500420"/>
    </source>
</evidence>
<gene>
    <name evidence="2" type="ORF">GCM10009020_18270</name>
</gene>
<dbReference type="InterPro" id="IPR036928">
    <property type="entry name" value="AS_sf"/>
</dbReference>
<feature type="domain" description="Amidase" evidence="1">
    <location>
        <begin position="27"/>
        <end position="470"/>
    </location>
</feature>
<comment type="caution">
    <text evidence="2">The sequence shown here is derived from an EMBL/GenBank/DDBJ whole genome shotgun (WGS) entry which is preliminary data.</text>
</comment>
<organism evidence="2 3">
    <name type="scientific">Natronoarchaeum mannanilyticum</name>
    <dbReference type="NCBI Taxonomy" id="926360"/>
    <lineage>
        <taxon>Archaea</taxon>
        <taxon>Methanobacteriati</taxon>
        <taxon>Methanobacteriota</taxon>
        <taxon>Stenosarchaea group</taxon>
        <taxon>Halobacteria</taxon>
        <taxon>Halobacteriales</taxon>
        <taxon>Natronoarchaeaceae</taxon>
    </lineage>
</organism>
<dbReference type="PIRSF" id="PIRSF001221">
    <property type="entry name" value="Amidase_fungi"/>
    <property type="match status" value="1"/>
</dbReference>
<dbReference type="Proteomes" id="UP001500420">
    <property type="component" value="Unassembled WGS sequence"/>
</dbReference>
<protein>
    <submittedName>
        <fullName evidence="2">Amidase</fullName>
    </submittedName>
</protein>
<dbReference type="PROSITE" id="PS00571">
    <property type="entry name" value="AMIDASES"/>
    <property type="match status" value="1"/>
</dbReference>
<dbReference type="GO" id="GO:0003824">
    <property type="term" value="F:catalytic activity"/>
    <property type="evidence" value="ECO:0007669"/>
    <property type="project" value="InterPro"/>
</dbReference>
<dbReference type="Gene3D" id="3.90.1300.10">
    <property type="entry name" value="Amidase signature (AS) domain"/>
    <property type="match status" value="1"/>
</dbReference>